<dbReference type="Gene3D" id="2.10.270.10">
    <property type="entry name" value="Cholin Binding"/>
    <property type="match status" value="1"/>
</dbReference>
<dbReference type="InterPro" id="IPR018337">
    <property type="entry name" value="Cell_wall/Cho-bd_repeat"/>
</dbReference>
<gene>
    <name evidence="3" type="ORF">DS742_03895</name>
</gene>
<keyword evidence="1" id="KW-0677">Repeat</keyword>
<evidence type="ECO:0000256" key="1">
    <source>
        <dbReference type="ARBA" id="ARBA00022737"/>
    </source>
</evidence>
<comment type="caution">
    <text evidence="3">The sequence shown here is derived from an EMBL/GenBank/DDBJ whole genome shotgun (WGS) entry which is preliminary data.</text>
</comment>
<dbReference type="EMBL" id="QOHO01000012">
    <property type="protein sequence ID" value="RFZ80401.1"/>
    <property type="molecule type" value="Genomic_DNA"/>
</dbReference>
<dbReference type="AlphaFoldDB" id="A0A3E2NHK6"/>
<dbReference type="SUPFAM" id="SSF69360">
    <property type="entry name" value="Cell wall binding repeat"/>
    <property type="match status" value="1"/>
</dbReference>
<accession>A0A3E2NHK6</accession>
<feature type="repeat" description="Cell wall-binding" evidence="2">
    <location>
        <begin position="296"/>
        <end position="315"/>
    </location>
</feature>
<proteinExistence type="predicted"/>
<dbReference type="Pfam" id="PF19127">
    <property type="entry name" value="Choline_bind_3"/>
    <property type="match status" value="1"/>
</dbReference>
<dbReference type="PROSITE" id="PS51170">
    <property type="entry name" value="CW"/>
    <property type="match status" value="3"/>
</dbReference>
<dbReference type="Pfam" id="PF01473">
    <property type="entry name" value="Choline_bind_1"/>
    <property type="match status" value="2"/>
</dbReference>
<dbReference type="RefSeq" id="WP_117415716.1">
    <property type="nucleotide sequence ID" value="NZ_BRPJ01000019.1"/>
</dbReference>
<feature type="repeat" description="Cell wall-binding" evidence="2">
    <location>
        <begin position="255"/>
        <end position="274"/>
    </location>
</feature>
<dbReference type="Proteomes" id="UP000260680">
    <property type="component" value="Unassembled WGS sequence"/>
</dbReference>
<organism evidence="3 4">
    <name type="scientific">Lacrimispora amygdalina</name>
    <dbReference type="NCBI Taxonomy" id="253257"/>
    <lineage>
        <taxon>Bacteria</taxon>
        <taxon>Bacillati</taxon>
        <taxon>Bacillota</taxon>
        <taxon>Clostridia</taxon>
        <taxon>Lachnospirales</taxon>
        <taxon>Lachnospiraceae</taxon>
        <taxon>Lacrimispora</taxon>
    </lineage>
</organism>
<evidence type="ECO:0000313" key="4">
    <source>
        <dbReference type="Proteomes" id="UP000260680"/>
    </source>
</evidence>
<protein>
    <submittedName>
        <fullName evidence="3">N-acetylmuramoyl-L-alanine amidase family protein</fullName>
    </submittedName>
</protein>
<name>A0A3E2NHK6_9FIRM</name>
<evidence type="ECO:0000256" key="2">
    <source>
        <dbReference type="PROSITE-ProRule" id="PRU00591"/>
    </source>
</evidence>
<reference evidence="3 4" key="1">
    <citation type="submission" date="2018-07" db="EMBL/GenBank/DDBJ databases">
        <title>New species, Clostridium PI-S10-A1B.</title>
        <authorList>
            <person name="Krishna G."/>
            <person name="Summeta K."/>
            <person name="Shikha S."/>
            <person name="Prabhu P.B."/>
            <person name="Suresh K."/>
        </authorList>
    </citation>
    <scope>NUCLEOTIDE SEQUENCE [LARGE SCALE GENOMIC DNA]</scope>
    <source>
        <strain evidence="3 4">PI-S10-A1B</strain>
    </source>
</reference>
<sequence>MATMISMKRRYFCCLISAVLIAVLLSGIAVIRIHAAESVVIRSLNLKFTSQFGDQEILMPEITTTTADVSIQDTLWKRDIDKWKAAKQERVSVILTSSNMIFAETYNRTECKITGAKFVSAKALDNHTLEVKVDYTPVVKLGNTARAGWADSKKTKAVWDKVEFATGYQVALYADDKLKKRISVETNTADFSDLMDKNAVYYYEVKAIGFTADDRKYLKEGDYITSQDITMEYEGSTSGTWKGSSYVEEDGGKPRNSWKQILNDWYYFDGNGVRRTGWVQTGIRWYYLNPTDGKLLTGWQFVNGKWYYLNPTGGEMLTGWIQPQPGIWYYMNTDGSMASSTNIGGYQIGADGRWIQ</sequence>
<dbReference type="OrthoDB" id="1930042at2"/>
<feature type="repeat" description="Cell wall-binding" evidence="2">
    <location>
        <begin position="317"/>
        <end position="337"/>
    </location>
</feature>
<evidence type="ECO:0000313" key="3">
    <source>
        <dbReference type="EMBL" id="RFZ80401.1"/>
    </source>
</evidence>